<evidence type="ECO:0000256" key="1">
    <source>
        <dbReference type="ARBA" id="ARBA00004141"/>
    </source>
</evidence>
<reference evidence="7 8" key="1">
    <citation type="submission" date="2019-06" db="EMBL/GenBank/DDBJ databases">
        <authorList>
            <person name="Jiang L."/>
        </authorList>
    </citation>
    <scope>NUCLEOTIDE SEQUENCE [LARGE SCALE GENOMIC DNA]</scope>
    <source>
        <strain evidence="7 8">YIM 48858</strain>
    </source>
</reference>
<comment type="subcellular location">
    <subcellularLocation>
        <location evidence="1">Membrane</location>
        <topology evidence="1">Multi-pass membrane protein</topology>
    </subcellularLocation>
</comment>
<feature type="transmembrane region" description="Helical" evidence="6">
    <location>
        <begin position="140"/>
        <end position="163"/>
    </location>
</feature>
<evidence type="ECO:0000256" key="6">
    <source>
        <dbReference type="SAM" id="Phobius"/>
    </source>
</evidence>
<evidence type="ECO:0000256" key="3">
    <source>
        <dbReference type="ARBA" id="ARBA00022692"/>
    </source>
</evidence>
<dbReference type="PANTHER" id="PTHR21716">
    <property type="entry name" value="TRANSMEMBRANE PROTEIN"/>
    <property type="match status" value="1"/>
</dbReference>
<evidence type="ECO:0000256" key="2">
    <source>
        <dbReference type="ARBA" id="ARBA00009773"/>
    </source>
</evidence>
<feature type="transmembrane region" description="Helical" evidence="6">
    <location>
        <begin position="229"/>
        <end position="251"/>
    </location>
</feature>
<dbReference type="RefSeq" id="WP_139083020.1">
    <property type="nucleotide sequence ID" value="NZ_VDFV01000038.1"/>
</dbReference>
<gene>
    <name evidence="7" type="ORF">FHG71_17655</name>
</gene>
<dbReference type="PANTHER" id="PTHR21716:SF64">
    <property type="entry name" value="AI-2 TRANSPORT PROTEIN TQSA"/>
    <property type="match status" value="1"/>
</dbReference>
<comment type="similarity">
    <text evidence="2">Belongs to the autoinducer-2 exporter (AI-2E) (TC 2.A.86) family.</text>
</comment>
<dbReference type="Proteomes" id="UP000305709">
    <property type="component" value="Unassembled WGS sequence"/>
</dbReference>
<sequence>MAQVPEAPAGDRLAWTRDGLLVAALGLSGLYLFRDFLIPLAFALLLVVLLSSLADWLRARRPFGRAVPAWAAHALSFAVLLLGGLAFTSIVGAQLSGLAAALPHYAVRLEQWASPGDAGWAGPVLAGLRDLLGRTDVAGLVLRLVQDATGLLLTLLYVPFLLLERHPMRAKIEAAAGPDGSGAKVIEVAARASASIKRYLGVKTFVSVLTALASYAVMKPLGLDFAETWAVLTFALNFIPSIGSVLAVALASAMAVVQFGEPAPVLVLLLGLGTVQMVLGNVVEPALMGRSLNLSPLMVILSLTAWTGIWGLPGALLSVPFTVCILLVLAELRGGRWIAVLLSMDGRV</sequence>
<dbReference type="Pfam" id="PF01594">
    <property type="entry name" value="AI-2E_transport"/>
    <property type="match status" value="1"/>
</dbReference>
<evidence type="ECO:0000313" key="8">
    <source>
        <dbReference type="Proteomes" id="UP000305709"/>
    </source>
</evidence>
<organism evidence="7 8">
    <name type="scientific">Rubellimicrobium roseum</name>
    <dbReference type="NCBI Taxonomy" id="687525"/>
    <lineage>
        <taxon>Bacteria</taxon>
        <taxon>Pseudomonadati</taxon>
        <taxon>Pseudomonadota</taxon>
        <taxon>Alphaproteobacteria</taxon>
        <taxon>Rhodobacterales</taxon>
        <taxon>Roseobacteraceae</taxon>
        <taxon>Rubellimicrobium</taxon>
    </lineage>
</organism>
<feature type="transmembrane region" description="Helical" evidence="6">
    <location>
        <begin position="36"/>
        <end position="57"/>
    </location>
</feature>
<evidence type="ECO:0000313" key="7">
    <source>
        <dbReference type="EMBL" id="TNC65379.1"/>
    </source>
</evidence>
<feature type="transmembrane region" description="Helical" evidence="6">
    <location>
        <begin position="69"/>
        <end position="93"/>
    </location>
</feature>
<feature type="transmembrane region" description="Helical" evidence="6">
    <location>
        <begin position="200"/>
        <end position="217"/>
    </location>
</feature>
<evidence type="ECO:0000256" key="4">
    <source>
        <dbReference type="ARBA" id="ARBA00022989"/>
    </source>
</evidence>
<keyword evidence="5 6" id="KW-0472">Membrane</keyword>
<dbReference type="InterPro" id="IPR002549">
    <property type="entry name" value="AI-2E-like"/>
</dbReference>
<dbReference type="AlphaFoldDB" id="A0A5C4NCT8"/>
<comment type="caution">
    <text evidence="7">The sequence shown here is derived from an EMBL/GenBank/DDBJ whole genome shotgun (WGS) entry which is preliminary data.</text>
</comment>
<feature type="transmembrane region" description="Helical" evidence="6">
    <location>
        <begin position="263"/>
        <end position="283"/>
    </location>
</feature>
<keyword evidence="3 6" id="KW-0812">Transmembrane</keyword>
<keyword evidence="4 6" id="KW-1133">Transmembrane helix</keyword>
<keyword evidence="8" id="KW-1185">Reference proteome</keyword>
<dbReference type="OrthoDB" id="9799225at2"/>
<dbReference type="GO" id="GO:0016020">
    <property type="term" value="C:membrane"/>
    <property type="evidence" value="ECO:0007669"/>
    <property type="project" value="UniProtKB-SubCell"/>
</dbReference>
<name>A0A5C4NCT8_9RHOB</name>
<protein>
    <submittedName>
        <fullName evidence="7">AI-2E family transporter</fullName>
    </submittedName>
</protein>
<feature type="transmembrane region" description="Helical" evidence="6">
    <location>
        <begin position="303"/>
        <end position="329"/>
    </location>
</feature>
<accession>A0A5C4NCT8</accession>
<proteinExistence type="inferred from homology"/>
<dbReference type="GO" id="GO:0055085">
    <property type="term" value="P:transmembrane transport"/>
    <property type="evidence" value="ECO:0007669"/>
    <property type="project" value="TreeGrafter"/>
</dbReference>
<dbReference type="EMBL" id="VDFV01000038">
    <property type="protein sequence ID" value="TNC65379.1"/>
    <property type="molecule type" value="Genomic_DNA"/>
</dbReference>
<evidence type="ECO:0000256" key="5">
    <source>
        <dbReference type="ARBA" id="ARBA00023136"/>
    </source>
</evidence>